<feature type="non-terminal residue" evidence="1">
    <location>
        <position position="1"/>
    </location>
</feature>
<sequence>KTVKYGGDNIMVWGCFTWFGIGNLAQIEGIMTVEEYIDVLCE</sequence>
<reference evidence="1 2" key="1">
    <citation type="journal article" date="2010" name="Science">
        <title>Genomic comparison of the ants Camponotus floridanus and Harpegnathos saltator.</title>
        <authorList>
            <person name="Bonasio R."/>
            <person name="Zhang G."/>
            <person name="Ye C."/>
            <person name="Mutti N.S."/>
            <person name="Fang X."/>
            <person name="Qin N."/>
            <person name="Donahue G."/>
            <person name="Yang P."/>
            <person name="Li Q."/>
            <person name="Li C."/>
            <person name="Zhang P."/>
            <person name="Huang Z."/>
            <person name="Berger S.L."/>
            <person name="Reinberg D."/>
            <person name="Wang J."/>
            <person name="Liebig J."/>
        </authorList>
    </citation>
    <scope>NUCLEOTIDE SEQUENCE [LARGE SCALE GENOMIC DNA]</scope>
    <source>
        <strain evidence="2">C129</strain>
    </source>
</reference>
<dbReference type="EMBL" id="GL443279">
    <property type="protein sequence ID" value="EFN62283.1"/>
    <property type="molecule type" value="Genomic_DNA"/>
</dbReference>
<gene>
    <name evidence="1" type="ORF">EAG_12642</name>
</gene>
<dbReference type="AlphaFoldDB" id="E2AWA5"/>
<dbReference type="Proteomes" id="UP000000311">
    <property type="component" value="Unassembled WGS sequence"/>
</dbReference>
<dbReference type="Gene3D" id="3.30.420.10">
    <property type="entry name" value="Ribonuclease H-like superfamily/Ribonuclease H"/>
    <property type="match status" value="1"/>
</dbReference>
<protein>
    <submittedName>
        <fullName evidence="1">Uncharacterized protein</fullName>
    </submittedName>
</protein>
<name>E2AWA5_CAMFO</name>
<keyword evidence="2" id="KW-1185">Reference proteome</keyword>
<proteinExistence type="predicted"/>
<accession>E2AWA5</accession>
<feature type="non-terminal residue" evidence="1">
    <location>
        <position position="42"/>
    </location>
</feature>
<dbReference type="InParanoid" id="E2AWA5"/>
<dbReference type="InterPro" id="IPR036397">
    <property type="entry name" value="RNaseH_sf"/>
</dbReference>
<evidence type="ECO:0000313" key="2">
    <source>
        <dbReference type="Proteomes" id="UP000000311"/>
    </source>
</evidence>
<evidence type="ECO:0000313" key="1">
    <source>
        <dbReference type="EMBL" id="EFN62283.1"/>
    </source>
</evidence>
<dbReference type="GO" id="GO:0003676">
    <property type="term" value="F:nucleic acid binding"/>
    <property type="evidence" value="ECO:0007669"/>
    <property type="project" value="InterPro"/>
</dbReference>
<organism evidence="2">
    <name type="scientific">Camponotus floridanus</name>
    <name type="common">Florida carpenter ant</name>
    <dbReference type="NCBI Taxonomy" id="104421"/>
    <lineage>
        <taxon>Eukaryota</taxon>
        <taxon>Metazoa</taxon>
        <taxon>Ecdysozoa</taxon>
        <taxon>Arthropoda</taxon>
        <taxon>Hexapoda</taxon>
        <taxon>Insecta</taxon>
        <taxon>Pterygota</taxon>
        <taxon>Neoptera</taxon>
        <taxon>Endopterygota</taxon>
        <taxon>Hymenoptera</taxon>
        <taxon>Apocrita</taxon>
        <taxon>Aculeata</taxon>
        <taxon>Formicoidea</taxon>
        <taxon>Formicidae</taxon>
        <taxon>Formicinae</taxon>
        <taxon>Camponotus</taxon>
    </lineage>
</organism>